<keyword evidence="10" id="KW-1185">Reference proteome</keyword>
<dbReference type="STRING" id="1413211.U473_02730"/>
<dbReference type="InterPro" id="IPR055342">
    <property type="entry name" value="MreC_beta-barrel_core"/>
</dbReference>
<evidence type="ECO:0000256" key="7">
    <source>
        <dbReference type="SAM" id="Phobius"/>
    </source>
</evidence>
<dbReference type="Proteomes" id="UP000070352">
    <property type="component" value="Unassembled WGS sequence"/>
</dbReference>
<evidence type="ECO:0000256" key="4">
    <source>
        <dbReference type="ARBA" id="ARBA00032089"/>
    </source>
</evidence>
<dbReference type="GO" id="GO:0008360">
    <property type="term" value="P:regulation of cell shape"/>
    <property type="evidence" value="ECO:0007669"/>
    <property type="project" value="UniProtKB-KW"/>
</dbReference>
<dbReference type="InterPro" id="IPR042177">
    <property type="entry name" value="Cell/Rod_1"/>
</dbReference>
<comment type="function">
    <text evidence="5">Involved in formation and maintenance of cell shape.</text>
</comment>
<dbReference type="PANTHER" id="PTHR34138">
    <property type="entry name" value="CELL SHAPE-DETERMINING PROTEIN MREC"/>
    <property type="match status" value="1"/>
</dbReference>
<gene>
    <name evidence="9" type="ORF">U473_02730</name>
</gene>
<evidence type="ECO:0000256" key="5">
    <source>
        <dbReference type="PIRNR" id="PIRNR038471"/>
    </source>
</evidence>
<evidence type="ECO:0000256" key="1">
    <source>
        <dbReference type="ARBA" id="ARBA00009369"/>
    </source>
</evidence>
<protein>
    <recommendedName>
        <fullName evidence="2 5">Cell shape-determining protein MreC</fullName>
    </recommendedName>
    <alternativeName>
        <fullName evidence="4 5">Cell shape protein MreC</fullName>
    </alternativeName>
</protein>
<evidence type="ECO:0000256" key="3">
    <source>
        <dbReference type="ARBA" id="ARBA00022960"/>
    </source>
</evidence>
<evidence type="ECO:0000256" key="2">
    <source>
        <dbReference type="ARBA" id="ARBA00013855"/>
    </source>
</evidence>
<name>A0A135L225_9BACI</name>
<evidence type="ECO:0000313" key="10">
    <source>
        <dbReference type="Proteomes" id="UP000070352"/>
    </source>
</evidence>
<evidence type="ECO:0000259" key="8">
    <source>
        <dbReference type="Pfam" id="PF04085"/>
    </source>
</evidence>
<dbReference type="AlphaFoldDB" id="A0A135L225"/>
<dbReference type="Pfam" id="PF04085">
    <property type="entry name" value="MreC"/>
    <property type="match status" value="1"/>
</dbReference>
<dbReference type="EMBL" id="LSKU01000001">
    <property type="protein sequence ID" value="KXG43058.1"/>
    <property type="molecule type" value="Genomic_DNA"/>
</dbReference>
<comment type="caution">
    <text evidence="9">The sequence shown here is derived from an EMBL/GenBank/DDBJ whole genome shotgun (WGS) entry which is preliminary data.</text>
</comment>
<evidence type="ECO:0000256" key="6">
    <source>
        <dbReference type="SAM" id="Coils"/>
    </source>
</evidence>
<proteinExistence type="inferred from homology"/>
<dbReference type="InterPro" id="IPR042175">
    <property type="entry name" value="Cell/Rod_MreC_2"/>
</dbReference>
<evidence type="ECO:0000313" key="9">
    <source>
        <dbReference type="EMBL" id="KXG43058.1"/>
    </source>
</evidence>
<dbReference type="PIRSF" id="PIRSF038471">
    <property type="entry name" value="MreC"/>
    <property type="match status" value="1"/>
</dbReference>
<dbReference type="Gene3D" id="2.40.10.350">
    <property type="entry name" value="Rod shape-determining protein MreC, domain 2"/>
    <property type="match status" value="1"/>
</dbReference>
<accession>A0A135L225</accession>
<keyword evidence="6" id="KW-0175">Coiled coil</keyword>
<dbReference type="NCBIfam" id="TIGR00219">
    <property type="entry name" value="mreC"/>
    <property type="match status" value="1"/>
</dbReference>
<keyword evidence="7" id="KW-1133">Transmembrane helix</keyword>
<keyword evidence="3 5" id="KW-0133">Cell shape</keyword>
<dbReference type="GO" id="GO:0005886">
    <property type="term" value="C:plasma membrane"/>
    <property type="evidence" value="ECO:0007669"/>
    <property type="project" value="TreeGrafter"/>
</dbReference>
<feature type="domain" description="Rod shape-determining protein MreC beta-barrel core" evidence="8">
    <location>
        <begin position="127"/>
        <end position="278"/>
    </location>
</feature>
<comment type="similarity">
    <text evidence="1 5">Belongs to the MreC family.</text>
</comment>
<dbReference type="Gene3D" id="2.40.10.340">
    <property type="entry name" value="Rod shape-determining protein MreC, domain 1"/>
    <property type="match status" value="1"/>
</dbReference>
<sequence>MFGLFSKLFSNKHLIIILFSLIILVIVMGLTLNHRELTWPEKFLKDTISLTQGILYKPASKIAGFFEDINNYTLTYKENKSLKKILHQYSQVVAELNQLRDENKRLKEMLDYKEKAVNQYQLKVGQVIARSPDRWNNMLIIDQGSNDGIKKDMAVITTQGLIGKVYSVSSFSSTVQLVSSSTDGGFIFAAIQSEPMTYGVVEGYDKKRNELQIKKIDLDAVIEPGQLVTTSNLGGVFPSGIVIGKVVRVEEGENGGLTKTAYVQPAADLYHINEVYIVMKTNVQSINSGTVQESEETPSKEVK</sequence>
<keyword evidence="7" id="KW-0472">Membrane</keyword>
<reference evidence="9 10" key="1">
    <citation type="submission" date="2016-02" db="EMBL/GenBank/DDBJ databases">
        <title>Draft Genome for Tepidibacillus decaturensis nov. sp. Strain Z9, an Anaerobic, Moderately Thermophilic and Heterotrophic Bacterium from Deep Subsurface of the Illinois Basin, USA.</title>
        <authorList>
            <person name="Dong Y."/>
            <person name="Chang J.Y."/>
            <person name="Sanford R."/>
            <person name="Fouke B.W."/>
        </authorList>
    </citation>
    <scope>NUCLEOTIDE SEQUENCE [LARGE SCALE GENOMIC DNA]</scope>
    <source>
        <strain evidence="9 10">Z9</strain>
    </source>
</reference>
<feature type="coiled-coil region" evidence="6">
    <location>
        <begin position="82"/>
        <end position="123"/>
    </location>
</feature>
<dbReference type="InterPro" id="IPR007221">
    <property type="entry name" value="MreC"/>
</dbReference>
<feature type="transmembrane region" description="Helical" evidence="7">
    <location>
        <begin position="12"/>
        <end position="32"/>
    </location>
</feature>
<dbReference type="PANTHER" id="PTHR34138:SF1">
    <property type="entry name" value="CELL SHAPE-DETERMINING PROTEIN MREC"/>
    <property type="match status" value="1"/>
</dbReference>
<organism evidence="9 10">
    <name type="scientific">Tepidibacillus decaturensis</name>
    <dbReference type="NCBI Taxonomy" id="1413211"/>
    <lineage>
        <taxon>Bacteria</taxon>
        <taxon>Bacillati</taxon>
        <taxon>Bacillota</taxon>
        <taxon>Bacilli</taxon>
        <taxon>Bacillales</taxon>
        <taxon>Bacillaceae</taxon>
        <taxon>Tepidibacillus</taxon>
    </lineage>
</organism>
<keyword evidence="7" id="KW-0812">Transmembrane</keyword>